<protein>
    <submittedName>
        <fullName evidence="2">Uncharacterized protein</fullName>
    </submittedName>
</protein>
<feature type="compositionally biased region" description="Polar residues" evidence="1">
    <location>
        <begin position="62"/>
        <end position="80"/>
    </location>
</feature>
<evidence type="ECO:0000313" key="2">
    <source>
        <dbReference type="EMBL" id="XAO75794.1"/>
    </source>
</evidence>
<accession>A0AAU6WTB1</accession>
<dbReference type="RefSeq" id="WP_345767362.1">
    <property type="nucleotide sequence ID" value="NZ_CP154834.1"/>
</dbReference>
<reference evidence="2 3" key="1">
    <citation type="submission" date="2024-04" db="EMBL/GenBank/DDBJ databases">
        <title>Genome sequencing and assembly of rice foliar adapted Chryseobacterium endophyticum OsEnb-ALM-A6.</title>
        <authorList>
            <person name="Kumar S."/>
            <person name="Javed M."/>
            <person name="Chouhan V."/>
            <person name="Charishma K."/>
            <person name="Patel A."/>
            <person name="Kumar M."/>
            <person name="Sahu K.P."/>
            <person name="Kumar A."/>
        </authorList>
    </citation>
    <scope>NUCLEOTIDE SEQUENCE [LARGE SCALE GENOMIC DNA]</scope>
    <source>
        <strain evidence="2 3">OsEnb-ALM-A6</strain>
    </source>
</reference>
<proteinExistence type="predicted"/>
<evidence type="ECO:0000313" key="3">
    <source>
        <dbReference type="Proteomes" id="UP001463665"/>
    </source>
</evidence>
<dbReference type="EMBL" id="CP154834">
    <property type="protein sequence ID" value="XAO75794.1"/>
    <property type="molecule type" value="Genomic_DNA"/>
</dbReference>
<dbReference type="AlphaFoldDB" id="A0AAU6WTB1"/>
<gene>
    <name evidence="2" type="ORF">AAFP95_08040</name>
</gene>
<name>A0AAU6WTB1_9FLAO</name>
<feature type="region of interest" description="Disordered" evidence="1">
    <location>
        <begin position="61"/>
        <end position="80"/>
    </location>
</feature>
<evidence type="ECO:0000256" key="1">
    <source>
        <dbReference type="SAM" id="MobiDB-lite"/>
    </source>
</evidence>
<keyword evidence="3" id="KW-1185">Reference proteome</keyword>
<sequence>MTGINRDQMPVPDLGGKLFSYKIKYNEKEGITSPNAAQFPGKEVAAKYNGNIAEVDWRSVENIGNNPSVTPKDTAMSTIN</sequence>
<organism evidence="2 3">
    <name type="scientific">Chryseobacterium endophyticum</name>
    <dbReference type="NCBI Taxonomy" id="1854762"/>
    <lineage>
        <taxon>Bacteria</taxon>
        <taxon>Pseudomonadati</taxon>
        <taxon>Bacteroidota</taxon>
        <taxon>Flavobacteriia</taxon>
        <taxon>Flavobacteriales</taxon>
        <taxon>Weeksellaceae</taxon>
        <taxon>Chryseobacterium group</taxon>
        <taxon>Chryseobacterium</taxon>
    </lineage>
</organism>
<dbReference type="Proteomes" id="UP001463665">
    <property type="component" value="Chromosome"/>
</dbReference>